<dbReference type="InParanoid" id="A0A1S0TMW1"/>
<evidence type="ECO:0000313" key="1">
    <source>
        <dbReference type="EMBL" id="EFO16970.2"/>
    </source>
</evidence>
<dbReference type="CTD" id="9948990"/>
<dbReference type="EMBL" id="JH712364">
    <property type="protein sequence ID" value="EFO16970.2"/>
    <property type="molecule type" value="Genomic_DNA"/>
</dbReference>
<dbReference type="AlphaFoldDB" id="A0A1S0TMW1"/>
<gene>
    <name evidence="1" type="ORF">LOAG_11532</name>
</gene>
<sequence length="68" mass="8131">MITISLPESIQRITVNRERERKREREREKRRRRGTLTGRCLVVANKHLYAQRSVDKVSEQNCHRCPVS</sequence>
<dbReference type="KEGG" id="loa:LOAG_11532"/>
<organism evidence="1">
    <name type="scientific">Loa loa</name>
    <name type="common">Eye worm</name>
    <name type="synonym">Filaria loa</name>
    <dbReference type="NCBI Taxonomy" id="7209"/>
    <lineage>
        <taxon>Eukaryota</taxon>
        <taxon>Metazoa</taxon>
        <taxon>Ecdysozoa</taxon>
        <taxon>Nematoda</taxon>
        <taxon>Chromadorea</taxon>
        <taxon>Rhabditida</taxon>
        <taxon>Spirurina</taxon>
        <taxon>Spiruromorpha</taxon>
        <taxon>Filarioidea</taxon>
        <taxon>Onchocercidae</taxon>
        <taxon>Loa</taxon>
    </lineage>
</organism>
<proteinExistence type="predicted"/>
<dbReference type="GeneID" id="9948990"/>
<name>A0A1S0TMW1_LOALO</name>
<dbReference type="RefSeq" id="XP_003147099.2">
    <property type="nucleotide sequence ID" value="XM_003147051.2"/>
</dbReference>
<feature type="non-terminal residue" evidence="1">
    <location>
        <position position="68"/>
    </location>
</feature>
<accession>A0A1S0TMW1</accession>
<protein>
    <submittedName>
        <fullName evidence="1">Uncharacterized protein</fullName>
    </submittedName>
</protein>
<reference evidence="1" key="1">
    <citation type="submission" date="2012-04" db="EMBL/GenBank/DDBJ databases">
        <title>The Genome Sequence of Loa loa.</title>
        <authorList>
            <consortium name="The Broad Institute Genome Sequencing Platform"/>
            <consortium name="Broad Institute Genome Sequencing Center for Infectious Disease"/>
            <person name="Nutman T.B."/>
            <person name="Fink D.L."/>
            <person name="Russ C."/>
            <person name="Young S."/>
            <person name="Zeng Q."/>
            <person name="Gargeya S."/>
            <person name="Alvarado L."/>
            <person name="Berlin A."/>
            <person name="Chapman S.B."/>
            <person name="Chen Z."/>
            <person name="Freedman E."/>
            <person name="Gellesch M."/>
            <person name="Goldberg J."/>
            <person name="Griggs A."/>
            <person name="Gujja S."/>
            <person name="Heilman E.R."/>
            <person name="Heiman D."/>
            <person name="Howarth C."/>
            <person name="Mehta T."/>
            <person name="Neiman D."/>
            <person name="Pearson M."/>
            <person name="Roberts A."/>
            <person name="Saif S."/>
            <person name="Shea T."/>
            <person name="Shenoy N."/>
            <person name="Sisk P."/>
            <person name="Stolte C."/>
            <person name="Sykes S."/>
            <person name="White J."/>
            <person name="Yandava C."/>
            <person name="Haas B."/>
            <person name="Henn M.R."/>
            <person name="Nusbaum C."/>
            <person name="Birren B."/>
        </authorList>
    </citation>
    <scope>NUCLEOTIDE SEQUENCE [LARGE SCALE GENOMIC DNA]</scope>
</reference>